<feature type="compositionally biased region" description="Basic and acidic residues" evidence="1">
    <location>
        <begin position="314"/>
        <end position="341"/>
    </location>
</feature>
<dbReference type="AlphaFoldDB" id="A0A673TZ59"/>
<feature type="compositionally biased region" description="Polar residues" evidence="1">
    <location>
        <begin position="224"/>
        <end position="237"/>
    </location>
</feature>
<evidence type="ECO:0000256" key="1">
    <source>
        <dbReference type="SAM" id="MobiDB-lite"/>
    </source>
</evidence>
<organism evidence="2 3">
    <name type="scientific">Suricata suricatta</name>
    <name type="common">Meerkat</name>
    <dbReference type="NCBI Taxonomy" id="37032"/>
    <lineage>
        <taxon>Eukaryota</taxon>
        <taxon>Metazoa</taxon>
        <taxon>Chordata</taxon>
        <taxon>Craniata</taxon>
        <taxon>Vertebrata</taxon>
        <taxon>Euteleostomi</taxon>
        <taxon>Mammalia</taxon>
        <taxon>Eutheria</taxon>
        <taxon>Laurasiatheria</taxon>
        <taxon>Carnivora</taxon>
        <taxon>Feliformia</taxon>
        <taxon>Herpestidae</taxon>
        <taxon>Suricata</taxon>
    </lineage>
</organism>
<feature type="compositionally biased region" description="Low complexity" evidence="1">
    <location>
        <begin position="445"/>
        <end position="454"/>
    </location>
</feature>
<dbReference type="GO" id="GO:0071895">
    <property type="term" value="P:odontoblast differentiation"/>
    <property type="evidence" value="ECO:0007669"/>
    <property type="project" value="TreeGrafter"/>
</dbReference>
<evidence type="ECO:0008006" key="4">
    <source>
        <dbReference type="Google" id="ProtNLM"/>
    </source>
</evidence>
<feature type="compositionally biased region" description="Basic and acidic residues" evidence="1">
    <location>
        <begin position="349"/>
        <end position="364"/>
    </location>
</feature>
<reference evidence="2" key="2">
    <citation type="submission" date="2025-08" db="UniProtKB">
        <authorList>
            <consortium name="Ensembl"/>
        </authorList>
    </citation>
    <scope>IDENTIFICATION</scope>
</reference>
<keyword evidence="3" id="KW-1185">Reference proteome</keyword>
<dbReference type="PANTHER" id="PTHR47819:SF1">
    <property type="entry name" value="DENTIN SIALOPHOSPHOPROTEIN"/>
    <property type="match status" value="1"/>
</dbReference>
<feature type="compositionally biased region" description="Polar residues" evidence="1">
    <location>
        <begin position="296"/>
        <end position="305"/>
    </location>
</feature>
<feature type="compositionally biased region" description="Basic and acidic residues" evidence="1">
    <location>
        <begin position="541"/>
        <end position="556"/>
    </location>
</feature>
<reference evidence="2" key="3">
    <citation type="submission" date="2025-09" db="UniProtKB">
        <authorList>
            <consortium name="Ensembl"/>
        </authorList>
    </citation>
    <scope>IDENTIFICATION</scope>
</reference>
<protein>
    <recommendedName>
        <fullName evidence="4">Dentin sialophosphoprotein</fullName>
    </recommendedName>
</protein>
<feature type="region of interest" description="Disordered" evidence="1">
    <location>
        <begin position="155"/>
        <end position="556"/>
    </location>
</feature>
<proteinExistence type="predicted"/>
<dbReference type="Ensembl" id="ENSSSUT00005016372.1">
    <property type="protein sequence ID" value="ENSSSUP00005014341.1"/>
    <property type="gene ID" value="ENSSSUG00005009195.1"/>
</dbReference>
<dbReference type="GO" id="GO:0097187">
    <property type="term" value="P:dentinogenesis"/>
    <property type="evidence" value="ECO:0007669"/>
    <property type="project" value="TreeGrafter"/>
</dbReference>
<feature type="compositionally biased region" description="Acidic residues" evidence="1">
    <location>
        <begin position="455"/>
        <end position="483"/>
    </location>
</feature>
<feature type="compositionally biased region" description="Low complexity" evidence="1">
    <location>
        <begin position="521"/>
        <end position="540"/>
    </location>
</feature>
<feature type="region of interest" description="Disordered" evidence="1">
    <location>
        <begin position="46"/>
        <end position="117"/>
    </location>
</feature>
<sequence>MYTKSECFQFPITSFWQVPQIKPPERHAVDKFANVNLLERASVPIQDELNANDTNKESGVPHENERGRQQYAKDGYKGENNGSEWAEVGGKSPSTHSMLVNAEGNTEDQNGVTEKPETYGYDGIHRKEGSTIANGIWGQVSIIDNAGIINGRNINRNTDKNSNNGDAGDASQSEDATVVQEDGQQTAESKNSTGPEDEINRNSCGNEGNTSEITPQREGERNWNQEAGVTPGTSGVSNGEDGGLDNSDGSPSGNGAEEDEDKGSGDDEGEETGNGKDDTDNSQGQEGQPTGEEDNGNSLGQSSISSEDEDPEGKEDPHGIDGDNTSKSEEDSDGIPKDKDSQIIGDMQKPSHRENKAVEKKITDELEPSAIGKSKDKGIEMEGPNSGNRNNITKEAGKVNEDKESKRQFVMVMGKGNVKTPGEIDNIHGPGQKSEPGNKVAQSKTGSDSTSDGYDSYEFDDESMQGDDPNSSDESNDSDDANSEGDNNSDSQGDTGYNSDESKDNGNDSDSNGGDDDSDSTSDANDSESNGNGDNGNNDNGKPDSSKGKSDSSDSKSECMIFQLKYSLILYIETSSNQVHNFNLNAKYFRKYSR</sequence>
<reference evidence="2 3" key="1">
    <citation type="submission" date="2019-05" db="EMBL/GenBank/DDBJ databases">
        <title>A Chromosome-scale Meerkat (S. suricatta) Genome Assembly.</title>
        <authorList>
            <person name="Dudchenko O."/>
            <person name="Lieberman Aiden E."/>
            <person name="Tung J."/>
            <person name="Barreiro L.B."/>
            <person name="Clutton-Brock T.H."/>
        </authorList>
    </citation>
    <scope>NUCLEOTIDE SEQUENCE [LARGE SCALE GENOMIC DNA]</scope>
</reference>
<feature type="compositionally biased region" description="Polar residues" evidence="1">
    <location>
        <begin position="201"/>
        <end position="214"/>
    </location>
</feature>
<feature type="compositionally biased region" description="Polar residues" evidence="1">
    <location>
        <begin position="182"/>
        <end position="194"/>
    </location>
</feature>
<feature type="compositionally biased region" description="Basic and acidic residues" evidence="1">
    <location>
        <begin position="54"/>
        <end position="68"/>
    </location>
</feature>
<feature type="compositionally biased region" description="Polar residues" evidence="1">
    <location>
        <begin position="160"/>
        <end position="175"/>
    </location>
</feature>
<evidence type="ECO:0000313" key="3">
    <source>
        <dbReference type="Proteomes" id="UP000472268"/>
    </source>
</evidence>
<dbReference type="PANTHER" id="PTHR47819">
    <property type="entry name" value="DENTIN SIALOPHOSPHOPROTEIN"/>
    <property type="match status" value="1"/>
</dbReference>
<gene>
    <name evidence="2" type="primary">DSPP</name>
</gene>
<dbReference type="GO" id="GO:0005634">
    <property type="term" value="C:nucleus"/>
    <property type="evidence" value="ECO:0007669"/>
    <property type="project" value="TreeGrafter"/>
</dbReference>
<dbReference type="GO" id="GO:0005518">
    <property type="term" value="F:collagen binding"/>
    <property type="evidence" value="ECO:0007669"/>
    <property type="project" value="TreeGrafter"/>
</dbReference>
<feature type="compositionally biased region" description="Basic and acidic residues" evidence="1">
    <location>
        <begin position="395"/>
        <end position="407"/>
    </location>
</feature>
<evidence type="ECO:0000313" key="2">
    <source>
        <dbReference type="Ensembl" id="ENSSSUP00005014341.1"/>
    </source>
</evidence>
<accession>A0A673TZ59</accession>
<feature type="compositionally biased region" description="Acidic residues" evidence="1">
    <location>
        <begin position="256"/>
        <end position="271"/>
    </location>
</feature>
<dbReference type="Proteomes" id="UP000472268">
    <property type="component" value="Chromosome 1"/>
</dbReference>
<dbReference type="GO" id="GO:0005737">
    <property type="term" value="C:cytoplasm"/>
    <property type="evidence" value="ECO:0007669"/>
    <property type="project" value="TreeGrafter"/>
</dbReference>
<name>A0A673TZ59_SURSU</name>
<feature type="compositionally biased region" description="Polar residues" evidence="1">
    <location>
        <begin position="92"/>
        <end position="112"/>
    </location>
</feature>